<name>R0AZX3_9FIRM</name>
<dbReference type="GO" id="GO:0003677">
    <property type="term" value="F:DNA binding"/>
    <property type="evidence" value="ECO:0007669"/>
    <property type="project" value="UniProtKB-KW"/>
</dbReference>
<dbReference type="PROSITE" id="PS50943">
    <property type="entry name" value="HTH_CROC1"/>
    <property type="match status" value="1"/>
</dbReference>
<dbReference type="EMBL" id="AGYL01000068">
    <property type="protein sequence ID" value="ENZ57675.1"/>
    <property type="molecule type" value="Genomic_DNA"/>
</dbReference>
<dbReference type="RefSeq" id="WP_002585303.1">
    <property type="nucleotide sequence ID" value="NZ_KB851032.1"/>
</dbReference>
<dbReference type="InterPro" id="IPR036286">
    <property type="entry name" value="LexA/Signal_pep-like_sf"/>
</dbReference>
<dbReference type="Proteomes" id="UP000013180">
    <property type="component" value="Unassembled WGS sequence"/>
</dbReference>
<dbReference type="Pfam" id="PF00717">
    <property type="entry name" value="Peptidase_S24"/>
    <property type="match status" value="1"/>
</dbReference>
<proteinExistence type="predicted"/>
<gene>
    <name evidence="5" type="ORF">HMPREF1083_05703</name>
</gene>
<dbReference type="Gene3D" id="2.10.109.10">
    <property type="entry name" value="Umud Fragment, subunit A"/>
    <property type="match status" value="1"/>
</dbReference>
<keyword evidence="6" id="KW-1185">Reference proteome</keyword>
<keyword evidence="1" id="KW-0805">Transcription regulation</keyword>
<keyword evidence="2" id="KW-0238">DNA-binding</keyword>
<keyword evidence="3" id="KW-0804">Transcription</keyword>
<dbReference type="PANTHER" id="PTHR40661:SF1">
    <property type="entry name" value="HTH CRO_C1-TYPE DOMAIN-CONTAINING PROTEIN"/>
    <property type="match status" value="1"/>
</dbReference>
<dbReference type="InterPro" id="IPR010982">
    <property type="entry name" value="Lambda_DNA-bd_dom_sf"/>
</dbReference>
<dbReference type="AlphaFoldDB" id="R0AZX3"/>
<protein>
    <recommendedName>
        <fullName evidence="4">HTH cro/C1-type domain-containing protein</fullName>
    </recommendedName>
</protein>
<sequence>MKKAETKDRIREALDIREMKQAELVEKTGIDKGQMSSYLAGRYKPKQNNLHLMAEALSVDEAWLMGYDVPMERSSFKPASDGGDHSKSNYSVLLYGHDEQDLILQYRKLSALGKSEALKRISELSLIPDYQALDIPQSDMLSNIIEFEPVRDTRRSTYTYYQRLASAGTGEYIFDDVPTDTIEAPYMEYADFIIGVNGDSMEPTYYDGDKVYVEKRQVVEVGEIGIFMVNNECFIKEAGSDGLISHNKKYRMIPGSEHIICVGKVLGKVKE</sequence>
<dbReference type="SMART" id="SM00530">
    <property type="entry name" value="HTH_XRE"/>
    <property type="match status" value="1"/>
</dbReference>
<organism evidence="5 6">
    <name type="scientific">[Clostridium] clostridioforme 90A6</name>
    <dbReference type="NCBI Taxonomy" id="999406"/>
    <lineage>
        <taxon>Bacteria</taxon>
        <taxon>Bacillati</taxon>
        <taxon>Bacillota</taxon>
        <taxon>Clostridia</taxon>
        <taxon>Lachnospirales</taxon>
        <taxon>Lachnospiraceae</taxon>
        <taxon>Enterocloster</taxon>
    </lineage>
</organism>
<dbReference type="CDD" id="cd06529">
    <property type="entry name" value="S24_LexA-like"/>
    <property type="match status" value="1"/>
</dbReference>
<evidence type="ECO:0000256" key="2">
    <source>
        <dbReference type="ARBA" id="ARBA00023125"/>
    </source>
</evidence>
<evidence type="ECO:0000259" key="4">
    <source>
        <dbReference type="PROSITE" id="PS50943"/>
    </source>
</evidence>
<dbReference type="PATRIC" id="fig|999406.3.peg.6203"/>
<feature type="domain" description="HTH cro/C1-type" evidence="4">
    <location>
        <begin position="10"/>
        <end position="64"/>
    </location>
</feature>
<dbReference type="InterPro" id="IPR039418">
    <property type="entry name" value="LexA-like"/>
</dbReference>
<dbReference type="CDD" id="cd00093">
    <property type="entry name" value="HTH_XRE"/>
    <property type="match status" value="1"/>
</dbReference>
<dbReference type="InterPro" id="IPR015927">
    <property type="entry name" value="Peptidase_S24_S26A/B/C"/>
</dbReference>
<dbReference type="Gene3D" id="1.10.260.40">
    <property type="entry name" value="lambda repressor-like DNA-binding domains"/>
    <property type="match status" value="1"/>
</dbReference>
<dbReference type="SUPFAM" id="SSF47413">
    <property type="entry name" value="lambda repressor-like DNA-binding domains"/>
    <property type="match status" value="1"/>
</dbReference>
<comment type="caution">
    <text evidence="5">The sequence shown here is derived from an EMBL/GenBank/DDBJ whole genome shotgun (WGS) entry which is preliminary data.</text>
</comment>
<dbReference type="SUPFAM" id="SSF51306">
    <property type="entry name" value="LexA/Signal peptidase"/>
    <property type="match status" value="1"/>
</dbReference>
<reference evidence="5" key="1">
    <citation type="submission" date="2013-01" db="EMBL/GenBank/DDBJ databases">
        <title>The Genome Sequence of Clostridium clostridioforme 90A6.</title>
        <authorList>
            <consortium name="The Broad Institute Genome Sequencing Platform"/>
            <person name="Earl A."/>
            <person name="Ward D."/>
            <person name="Feldgarden M."/>
            <person name="Gevers D."/>
            <person name="Courvalin P."/>
            <person name="Lambert T."/>
            <person name="Walker B."/>
            <person name="Young S.K."/>
            <person name="Zeng Q."/>
            <person name="Gargeya S."/>
            <person name="Fitzgerald M."/>
            <person name="Haas B."/>
            <person name="Abouelleil A."/>
            <person name="Alvarado L."/>
            <person name="Arachchi H.M."/>
            <person name="Berlin A.M."/>
            <person name="Chapman S.B."/>
            <person name="Dewar J."/>
            <person name="Goldberg J."/>
            <person name="Griggs A."/>
            <person name="Gujja S."/>
            <person name="Hansen M."/>
            <person name="Howarth C."/>
            <person name="Imamovic A."/>
            <person name="Larimer J."/>
            <person name="McCowan C."/>
            <person name="Murphy C."/>
            <person name="Neiman D."/>
            <person name="Pearson M."/>
            <person name="Priest M."/>
            <person name="Roberts A."/>
            <person name="Saif S."/>
            <person name="Shea T."/>
            <person name="Sisk P."/>
            <person name="Sykes S."/>
            <person name="Wortman J."/>
            <person name="Nusbaum C."/>
            <person name="Birren B."/>
        </authorList>
    </citation>
    <scope>NUCLEOTIDE SEQUENCE [LARGE SCALE GENOMIC DNA]</scope>
    <source>
        <strain evidence="5">90A6</strain>
    </source>
</reference>
<dbReference type="HOGENOM" id="CLU_066192_1_1_9"/>
<dbReference type="PANTHER" id="PTHR40661">
    <property type="match status" value="1"/>
</dbReference>
<dbReference type="Pfam" id="PF01381">
    <property type="entry name" value="HTH_3"/>
    <property type="match status" value="1"/>
</dbReference>
<evidence type="ECO:0000313" key="6">
    <source>
        <dbReference type="Proteomes" id="UP000013180"/>
    </source>
</evidence>
<evidence type="ECO:0000256" key="3">
    <source>
        <dbReference type="ARBA" id="ARBA00023163"/>
    </source>
</evidence>
<evidence type="ECO:0000256" key="1">
    <source>
        <dbReference type="ARBA" id="ARBA00023015"/>
    </source>
</evidence>
<accession>R0AZX3</accession>
<dbReference type="InterPro" id="IPR001387">
    <property type="entry name" value="Cro/C1-type_HTH"/>
</dbReference>
<evidence type="ECO:0000313" key="5">
    <source>
        <dbReference type="EMBL" id="ENZ57675.1"/>
    </source>
</evidence>